<evidence type="ECO:0000259" key="1">
    <source>
        <dbReference type="Pfam" id="PF14613"/>
    </source>
</evidence>
<keyword evidence="4" id="KW-1185">Reference proteome</keyword>
<proteinExistence type="predicted"/>
<dbReference type="PANTHER" id="PTHR31138">
    <property type="entry name" value="CHROMOSOME 19, WHOLE GENOME SHOTGUN SEQUENCE"/>
    <property type="match status" value="1"/>
</dbReference>
<evidence type="ECO:0000259" key="2">
    <source>
        <dbReference type="Pfam" id="PF19343"/>
    </source>
</evidence>
<dbReference type="SUPFAM" id="SSF55394">
    <property type="entry name" value="Bactericidal permeability-increasing protein, BPI"/>
    <property type="match status" value="1"/>
</dbReference>
<organism evidence="3 4">
    <name type="scientific">Tuber borchii</name>
    <name type="common">White truffle</name>
    <dbReference type="NCBI Taxonomy" id="42251"/>
    <lineage>
        <taxon>Eukaryota</taxon>
        <taxon>Fungi</taxon>
        <taxon>Dikarya</taxon>
        <taxon>Ascomycota</taxon>
        <taxon>Pezizomycotina</taxon>
        <taxon>Pezizomycetes</taxon>
        <taxon>Pezizales</taxon>
        <taxon>Tuberaceae</taxon>
        <taxon>Tuber</taxon>
    </lineage>
</organism>
<dbReference type="EMBL" id="NESQ01000031">
    <property type="protein sequence ID" value="PUU82301.1"/>
    <property type="molecule type" value="Genomic_DNA"/>
</dbReference>
<dbReference type="InterPro" id="IPR027842">
    <property type="entry name" value="HAM1-like_C"/>
</dbReference>
<feature type="domain" description="HAM1-like N-terminal" evidence="2">
    <location>
        <begin position="31"/>
        <end position="238"/>
    </location>
</feature>
<feature type="domain" description="HAM1-like N-terminal" evidence="2">
    <location>
        <begin position="250"/>
        <end position="582"/>
    </location>
</feature>
<dbReference type="AlphaFoldDB" id="A0A2T7A3I5"/>
<accession>A0A2T7A3I5</accession>
<evidence type="ECO:0000313" key="3">
    <source>
        <dbReference type="EMBL" id="PUU82301.1"/>
    </source>
</evidence>
<dbReference type="InterPro" id="IPR045967">
    <property type="entry name" value="HAM1-like_N"/>
</dbReference>
<dbReference type="OrthoDB" id="5407957at2759"/>
<feature type="domain" description="HAM1-like C-terminal" evidence="1">
    <location>
        <begin position="595"/>
        <end position="652"/>
    </location>
</feature>
<comment type="caution">
    <text evidence="3">The sequence shown here is derived from an EMBL/GenBank/DDBJ whole genome shotgun (WGS) entry which is preliminary data.</text>
</comment>
<gene>
    <name evidence="3" type="ORF">B9Z19DRAFT_1061987</name>
</gene>
<dbReference type="GO" id="GO:0008289">
    <property type="term" value="F:lipid binding"/>
    <property type="evidence" value="ECO:0007669"/>
    <property type="project" value="InterPro"/>
</dbReference>
<dbReference type="Gene3D" id="3.15.10.10">
    <property type="entry name" value="Bactericidal permeability-increasing protein, domain 1"/>
    <property type="match status" value="1"/>
</dbReference>
<dbReference type="STRING" id="42251.A0A2T7A3I5"/>
<name>A0A2T7A3I5_TUBBO</name>
<sequence length="745" mass="83249">MPWFRSSSPSCDRDSDTRPLLADYDAATTLQSKVAAKLHTYQMIRALFKGYYPSTEQLIVHLRVLLSADVLDPATTRLSADGRRLVRHVRRLIEELIEFLRNKNSEDQIQEFLWCVTRARVRLDVGDMMQRAERAKAGADVGVAYDSLHTVFGLLLANSDFRKLLSDLTTITRQVFADTATTSAHVAQTVAETVEPSDEELAAINSKTPAPEDEDFVEVPVKEVSKVIAEGAAEATAQAAASADRELNKAGRRDALVERMKMVVMRLRQNTDYAQSVSLLSVLLKRYATTYSRALGTAAAAAEEDIEPNPALDRAIKSFWAFVKSFSDKAEWDELEVRWDRVMNHVHRDVEFENVIEDVGNSIQALLTDPDFITSADEKLSAIRERVRGVDTEGTLRGDVDEALGQSQRVFASILNDKDISNLLHTSATIVSIVFPSAIQPVNPELVIDFFNVFLPLAIQSIQYIPIPRLTISTPSIDLLLENLILEPGETINDTSFLPFRMRIETQNALEIRKGRCRTCSSITSLATIKLDGITLRAEDVGYWLRARHGSIIPGFTDTGLASFSIGKRGIDLHLDVEIAKNRVSSILSLRGVQVRIHSLDYTLRKSRFSFLSWLFKPLLKRLVRRALERTIAENVRAALEFADREILFARERLRATRIAQPSDLATFVRAVMARLRPEPDPDVEVVVGVFPGKGEKEVFQGRRAPGSLVQLWEQEGERAGEIVDEEAVGGWRNGVFDVHATNLG</sequence>
<dbReference type="PANTHER" id="PTHR31138:SF4">
    <property type="entry name" value="DUF5923 DOMAIN-CONTAINING PROTEIN"/>
    <property type="match status" value="1"/>
</dbReference>
<reference evidence="3 4" key="1">
    <citation type="submission" date="2017-04" db="EMBL/GenBank/DDBJ databases">
        <title>Draft genome sequence of Tuber borchii Vittad., a whitish edible truffle.</title>
        <authorList>
            <consortium name="DOE Joint Genome Institute"/>
            <person name="Murat C."/>
            <person name="Kuo A."/>
            <person name="Barry K.W."/>
            <person name="Clum A."/>
            <person name="Dockter R.B."/>
            <person name="Fauchery L."/>
            <person name="Iotti M."/>
            <person name="Kohler A."/>
            <person name="Labutti K."/>
            <person name="Lindquist E.A."/>
            <person name="Lipzen A."/>
            <person name="Ohm R.A."/>
            <person name="Wang M."/>
            <person name="Grigoriev I.V."/>
            <person name="Zambonelli A."/>
            <person name="Martin F.M."/>
        </authorList>
    </citation>
    <scope>NUCLEOTIDE SEQUENCE [LARGE SCALE GENOMIC DNA]</scope>
    <source>
        <strain evidence="3 4">Tbo3840</strain>
    </source>
</reference>
<evidence type="ECO:0008006" key="5">
    <source>
        <dbReference type="Google" id="ProtNLM"/>
    </source>
</evidence>
<dbReference type="Pfam" id="PF14613">
    <property type="entry name" value="HAM1_C"/>
    <property type="match status" value="1"/>
</dbReference>
<dbReference type="Pfam" id="PF19343">
    <property type="entry name" value="HAM1_N"/>
    <property type="match status" value="2"/>
</dbReference>
<dbReference type="Proteomes" id="UP000244722">
    <property type="component" value="Unassembled WGS sequence"/>
</dbReference>
<protein>
    <recommendedName>
        <fullName evidence="5">Bactericidal permeability-increasing protein</fullName>
    </recommendedName>
</protein>
<dbReference type="InterPro" id="IPR017943">
    <property type="entry name" value="Bactericidal_perm-incr_a/b_dom"/>
</dbReference>
<evidence type="ECO:0000313" key="4">
    <source>
        <dbReference type="Proteomes" id="UP000244722"/>
    </source>
</evidence>